<proteinExistence type="predicted"/>
<name>A0AA48M4D5_9BACL</name>
<gene>
    <name evidence="2" type="ORF">BSPP4475_01815</name>
</gene>
<dbReference type="EMBL" id="OY569118">
    <property type="protein sequence ID" value="CAJ1001061.1"/>
    <property type="molecule type" value="Genomic_DNA"/>
</dbReference>
<dbReference type="Proteomes" id="UP001189619">
    <property type="component" value="Chromosome"/>
</dbReference>
<reference evidence="2" key="1">
    <citation type="submission" date="2023-07" db="EMBL/GenBank/DDBJ databases">
        <authorList>
            <person name="Ivanov I."/>
            <person name="Teneva D."/>
            <person name="Stoikov I."/>
        </authorList>
    </citation>
    <scope>NUCLEOTIDE SEQUENCE</scope>
    <source>
        <strain evidence="2">4475</strain>
    </source>
</reference>
<dbReference type="RefSeq" id="WP_221843765.1">
    <property type="nucleotide sequence ID" value="NZ_OY569118.1"/>
</dbReference>
<accession>A0AA48M4D5</accession>
<feature type="coiled-coil region" evidence="1">
    <location>
        <begin position="7"/>
        <end position="70"/>
    </location>
</feature>
<dbReference type="KEGG" id="bayd:BSPP4475_01815"/>
<evidence type="ECO:0000313" key="2">
    <source>
        <dbReference type="EMBL" id="CAJ1001061.1"/>
    </source>
</evidence>
<evidence type="ECO:0000313" key="3">
    <source>
        <dbReference type="Proteomes" id="UP001189619"/>
    </source>
</evidence>
<evidence type="ECO:0000256" key="1">
    <source>
        <dbReference type="SAM" id="Coils"/>
    </source>
</evidence>
<protein>
    <submittedName>
        <fullName evidence="2">DUF1788 domain-containing protein</fullName>
    </submittedName>
</protein>
<organism evidence="2 3">
    <name type="scientific">Brevibacillus aydinogluensis</name>
    <dbReference type="NCBI Taxonomy" id="927786"/>
    <lineage>
        <taxon>Bacteria</taxon>
        <taxon>Bacillati</taxon>
        <taxon>Bacillota</taxon>
        <taxon>Bacilli</taxon>
        <taxon>Bacillales</taxon>
        <taxon>Paenibacillaceae</taxon>
        <taxon>Brevibacillus</taxon>
    </lineage>
</organism>
<keyword evidence="3" id="KW-1185">Reference proteome</keyword>
<sequence>MNKEELIRQYKQELKEGKVVLVEENRELFVKNGLLYMRRTDGTREIQVHVDQARTALEELAKKRIREMEQAIEVQRFLDE</sequence>
<dbReference type="AlphaFoldDB" id="A0AA48M4D5"/>
<keyword evidence="1" id="KW-0175">Coiled coil</keyword>